<evidence type="ECO:0000256" key="6">
    <source>
        <dbReference type="SAM" id="MobiDB-lite"/>
    </source>
</evidence>
<evidence type="ECO:0000256" key="5">
    <source>
        <dbReference type="ARBA" id="ARBA00023242"/>
    </source>
</evidence>
<accession>A0A8E2AUJ3</accession>
<keyword evidence="4" id="KW-0647">Proteasome</keyword>
<evidence type="ECO:0000256" key="4">
    <source>
        <dbReference type="ARBA" id="ARBA00022942"/>
    </source>
</evidence>
<dbReference type="Gene3D" id="2.30.29.70">
    <property type="entry name" value="Proteasomal ubiquitin receptor Rpn13/ADRM1"/>
    <property type="match status" value="1"/>
</dbReference>
<dbReference type="OrthoDB" id="340431at2759"/>
<protein>
    <submittedName>
        <fullName evidence="9">Adhesion regulating molecule</fullName>
    </submittedName>
</protein>
<dbReference type="EMBL" id="KV722389">
    <property type="protein sequence ID" value="OCH91231.1"/>
    <property type="molecule type" value="Genomic_DNA"/>
</dbReference>
<dbReference type="PANTHER" id="PTHR12225">
    <property type="entry name" value="ADHESION REGULATING MOLECULE 1 110 KDA CELL MEMBRANE GLYCOPROTEIN"/>
    <property type="match status" value="1"/>
</dbReference>
<dbReference type="InterPro" id="IPR032368">
    <property type="entry name" value="RPN13_DEUBAD"/>
</dbReference>
<dbReference type="PANTHER" id="PTHR12225:SF0">
    <property type="entry name" value="PROTEASOMAL UBIQUITIN RECEPTOR ADRM1"/>
    <property type="match status" value="1"/>
</dbReference>
<evidence type="ECO:0000313" key="10">
    <source>
        <dbReference type="Proteomes" id="UP000250043"/>
    </source>
</evidence>
<dbReference type="Proteomes" id="UP000250043">
    <property type="component" value="Unassembled WGS sequence"/>
</dbReference>
<keyword evidence="10" id="KW-1185">Reference proteome</keyword>
<sequence length="289" mass="31383">MSDTRLAFKAGRAFRREGTNWIDADPRKGAILLQNGEDGLLHFIWKNRSTNEVEEDLILFPTDATFEKVQQSAWGRTYVLKFSSSNQRHFFWMQDADTSRDREFTDNLNRLLADPEEVPVWSPAQPSTSSAPAVAGTSQPPAQQAAPAAGLDVTPEQLAQLRTLVASMAGSGGQAEPEVSLIDILTPANLSTLFATHPEVIQAIFPHLPPDLPTPPSQETLEQIIASPQFRAAVRNFDQALRTGLLGPVVRGLGLPEEAGTGVEAFLRAIQDQAQGEGEGASGDRMDTD</sequence>
<dbReference type="InterPro" id="IPR038633">
    <property type="entry name" value="Rpn13/ADRM1_Pru_sf"/>
</dbReference>
<feature type="domain" description="Pru" evidence="8">
    <location>
        <begin position="1"/>
        <end position="115"/>
    </location>
</feature>
<dbReference type="InterPro" id="IPR044867">
    <property type="entry name" value="DEUBAD_dom"/>
</dbReference>
<dbReference type="GO" id="GO:0005634">
    <property type="term" value="C:nucleus"/>
    <property type="evidence" value="ECO:0007669"/>
    <property type="project" value="UniProtKB-SubCell"/>
</dbReference>
<evidence type="ECO:0000259" key="8">
    <source>
        <dbReference type="PROSITE" id="PS51917"/>
    </source>
</evidence>
<evidence type="ECO:0000256" key="2">
    <source>
        <dbReference type="ARBA" id="ARBA00004496"/>
    </source>
</evidence>
<comment type="subcellular location">
    <subcellularLocation>
        <location evidence="2">Cytoplasm</location>
    </subcellularLocation>
    <subcellularLocation>
        <location evidence="1">Nucleus</location>
    </subcellularLocation>
</comment>
<evidence type="ECO:0000256" key="1">
    <source>
        <dbReference type="ARBA" id="ARBA00004123"/>
    </source>
</evidence>
<proteinExistence type="predicted"/>
<evidence type="ECO:0000313" key="9">
    <source>
        <dbReference type="EMBL" id="OCH91231.1"/>
    </source>
</evidence>
<feature type="compositionally biased region" description="Low complexity" evidence="6">
    <location>
        <begin position="122"/>
        <end position="149"/>
    </location>
</feature>
<dbReference type="GO" id="GO:0061133">
    <property type="term" value="F:endopeptidase activator activity"/>
    <property type="evidence" value="ECO:0007669"/>
    <property type="project" value="TreeGrafter"/>
</dbReference>
<keyword evidence="3" id="KW-0963">Cytoplasm</keyword>
<gene>
    <name evidence="9" type="ORF">OBBRIDRAFT_792510</name>
</gene>
<dbReference type="CDD" id="cd13314">
    <property type="entry name" value="PH_Rpn13"/>
    <property type="match status" value="1"/>
</dbReference>
<keyword evidence="5" id="KW-0539">Nucleus</keyword>
<dbReference type="InterPro" id="IPR006773">
    <property type="entry name" value="Rpn13/ADRM1"/>
</dbReference>
<feature type="region of interest" description="Disordered" evidence="6">
    <location>
        <begin position="115"/>
        <end position="150"/>
    </location>
</feature>
<dbReference type="GO" id="GO:0008541">
    <property type="term" value="C:proteasome regulatory particle, lid subcomplex"/>
    <property type="evidence" value="ECO:0007669"/>
    <property type="project" value="TreeGrafter"/>
</dbReference>
<dbReference type="GO" id="GO:0070628">
    <property type="term" value="F:proteasome binding"/>
    <property type="evidence" value="ECO:0007669"/>
    <property type="project" value="TreeGrafter"/>
</dbReference>
<dbReference type="PROSITE" id="PS51916">
    <property type="entry name" value="DEUBAD"/>
    <property type="match status" value="1"/>
</dbReference>
<reference evidence="9 10" key="1">
    <citation type="submission" date="2016-07" db="EMBL/GenBank/DDBJ databases">
        <title>Draft genome of the white-rot fungus Obba rivulosa 3A-2.</title>
        <authorList>
            <consortium name="DOE Joint Genome Institute"/>
            <person name="Miettinen O."/>
            <person name="Riley R."/>
            <person name="Acob R."/>
            <person name="Barry K."/>
            <person name="Cullen D."/>
            <person name="De Vries R."/>
            <person name="Hainaut M."/>
            <person name="Hatakka A."/>
            <person name="Henrissat B."/>
            <person name="Hilden K."/>
            <person name="Kuo R."/>
            <person name="Labutti K."/>
            <person name="Lipzen A."/>
            <person name="Makela M.R."/>
            <person name="Sandor L."/>
            <person name="Spatafora J.W."/>
            <person name="Grigoriev I.V."/>
            <person name="Hibbett D.S."/>
        </authorList>
    </citation>
    <scope>NUCLEOTIDE SEQUENCE [LARGE SCALE GENOMIC DNA]</scope>
    <source>
        <strain evidence="9 10">3A-2</strain>
    </source>
</reference>
<dbReference type="InterPro" id="IPR038108">
    <property type="entry name" value="RPN13_DEUBAD_sf"/>
</dbReference>
<evidence type="ECO:0000259" key="7">
    <source>
        <dbReference type="PROSITE" id="PS51916"/>
    </source>
</evidence>
<dbReference type="Gene3D" id="1.10.2020.20">
    <property type="match status" value="1"/>
</dbReference>
<dbReference type="PROSITE" id="PS51917">
    <property type="entry name" value="PRU"/>
    <property type="match status" value="1"/>
</dbReference>
<dbReference type="InterPro" id="IPR044868">
    <property type="entry name" value="Rpn13/ADRM1_Pru"/>
</dbReference>
<evidence type="ECO:0000256" key="3">
    <source>
        <dbReference type="ARBA" id="ARBA00022490"/>
    </source>
</evidence>
<dbReference type="AlphaFoldDB" id="A0A8E2AUJ3"/>
<dbReference type="Pfam" id="PF16550">
    <property type="entry name" value="RPN13_C"/>
    <property type="match status" value="1"/>
</dbReference>
<organism evidence="9 10">
    <name type="scientific">Obba rivulosa</name>
    <dbReference type="NCBI Taxonomy" id="1052685"/>
    <lineage>
        <taxon>Eukaryota</taxon>
        <taxon>Fungi</taxon>
        <taxon>Dikarya</taxon>
        <taxon>Basidiomycota</taxon>
        <taxon>Agaricomycotina</taxon>
        <taxon>Agaricomycetes</taxon>
        <taxon>Polyporales</taxon>
        <taxon>Gelatoporiaceae</taxon>
        <taxon>Obba</taxon>
    </lineage>
</organism>
<dbReference type="Pfam" id="PF04683">
    <property type="entry name" value="Rpn13_ADRM1_Pru"/>
    <property type="match status" value="1"/>
</dbReference>
<name>A0A8E2AUJ3_9APHY</name>
<dbReference type="FunFam" id="2.30.29.70:FF:000001">
    <property type="entry name" value="Proteasomal ubiquitin receptor ADRM1"/>
    <property type="match status" value="1"/>
</dbReference>
<dbReference type="GO" id="GO:0005737">
    <property type="term" value="C:cytoplasm"/>
    <property type="evidence" value="ECO:0007669"/>
    <property type="project" value="UniProtKB-SubCell"/>
</dbReference>
<feature type="domain" description="DEUBAD" evidence="7">
    <location>
        <begin position="172"/>
        <end position="280"/>
    </location>
</feature>